<keyword evidence="2" id="KW-1185">Reference proteome</keyword>
<reference evidence="1 2" key="1">
    <citation type="submission" date="2019-01" db="EMBL/GenBank/DDBJ databases">
        <title>Bacillus sp. M5HDSG1-1, whole genome shotgun sequence.</title>
        <authorList>
            <person name="Tuo L."/>
        </authorList>
    </citation>
    <scope>NUCLEOTIDE SEQUENCE [LARGE SCALE GENOMIC DNA]</scope>
    <source>
        <strain evidence="1 2">M5HDSG1-1</strain>
    </source>
</reference>
<comment type="caution">
    <text evidence="1">The sequence shown here is derived from an EMBL/GenBank/DDBJ whole genome shotgun (WGS) entry which is preliminary data.</text>
</comment>
<dbReference type="InterPro" id="IPR019657">
    <property type="entry name" value="ComFB"/>
</dbReference>
<evidence type="ECO:0000313" key="2">
    <source>
        <dbReference type="Proteomes" id="UP000288024"/>
    </source>
</evidence>
<dbReference type="Proteomes" id="UP000288024">
    <property type="component" value="Unassembled WGS sequence"/>
</dbReference>
<organism evidence="1 2">
    <name type="scientific">Niallia taxi</name>
    <dbReference type="NCBI Taxonomy" id="2499688"/>
    <lineage>
        <taxon>Bacteria</taxon>
        <taxon>Bacillati</taxon>
        <taxon>Bacillota</taxon>
        <taxon>Bacilli</taxon>
        <taxon>Bacillales</taxon>
        <taxon>Bacillaceae</taxon>
        <taxon>Niallia</taxon>
    </lineage>
</organism>
<proteinExistence type="predicted"/>
<sequence>MEEIVESLVTYLLLSPDFQLFCKCEKCKMDIIAYSLNNLPHHYVTTDKGREHVFEQLNTDENRKWINKRIISAIYLVGNYPKHLDEH</sequence>
<dbReference type="EMBL" id="RZTZ01000002">
    <property type="protein sequence ID" value="RVT65715.1"/>
    <property type="molecule type" value="Genomic_DNA"/>
</dbReference>
<dbReference type="Pfam" id="PF10719">
    <property type="entry name" value="ComFB"/>
    <property type="match status" value="1"/>
</dbReference>
<gene>
    <name evidence="1" type="ORF">EM808_08660</name>
</gene>
<accession>A0A3S2X5G1</accession>
<name>A0A3S2X5G1_9BACI</name>
<dbReference type="AlphaFoldDB" id="A0A3S2X5G1"/>
<protein>
    <submittedName>
        <fullName evidence="1">Competence protein ComFB</fullName>
    </submittedName>
</protein>
<evidence type="ECO:0000313" key="1">
    <source>
        <dbReference type="EMBL" id="RVT65715.1"/>
    </source>
</evidence>